<evidence type="ECO:0000313" key="1">
    <source>
        <dbReference type="EMBL" id="KMW59046.1"/>
    </source>
</evidence>
<accession>A0A0J9E8Q7</accession>
<sequence length="80" mass="8424">MLSCVFLMGNLFVSDGDVMIAFAAMSHVERDGSLLLVGAGGRQDGLDVSEYPTEMGVHTILSDCAARAEEVGPGIDFAKM</sequence>
<comment type="caution">
    <text evidence="1">The sequence shown here is derived from an EMBL/GenBank/DDBJ whole genome shotgun (WGS) entry which is preliminary data.</text>
</comment>
<gene>
    <name evidence="1" type="ORF">AIOL_004027</name>
</gene>
<organism evidence="1 2">
    <name type="scientific">Candidatus Rhodobacter oscarellae</name>
    <dbReference type="NCBI Taxonomy" id="1675527"/>
    <lineage>
        <taxon>Bacteria</taxon>
        <taxon>Pseudomonadati</taxon>
        <taxon>Pseudomonadota</taxon>
        <taxon>Alphaproteobacteria</taxon>
        <taxon>Rhodobacterales</taxon>
        <taxon>Rhodobacter group</taxon>
        <taxon>Rhodobacter</taxon>
    </lineage>
</organism>
<dbReference type="EMBL" id="LFTY01000002">
    <property type="protein sequence ID" value="KMW59046.1"/>
    <property type="molecule type" value="Genomic_DNA"/>
</dbReference>
<dbReference type="PATRIC" id="fig|1675527.3.peg.4220"/>
<reference evidence="1 2" key="1">
    <citation type="submission" date="2015-06" db="EMBL/GenBank/DDBJ databases">
        <title>Draft genome sequence of an Alphaproteobacteria species associated to the Mediterranean sponge Oscarella lobularis.</title>
        <authorList>
            <person name="Jourda C."/>
            <person name="Santini S."/>
            <person name="Claverie J.-M."/>
        </authorList>
    </citation>
    <scope>NUCLEOTIDE SEQUENCE [LARGE SCALE GENOMIC DNA]</scope>
    <source>
        <strain evidence="1">IGS</strain>
    </source>
</reference>
<dbReference type="STRING" id="1675527.AIOL_004027"/>
<keyword evidence="2" id="KW-1185">Reference proteome</keyword>
<proteinExistence type="predicted"/>
<dbReference type="AlphaFoldDB" id="A0A0J9E8Q7"/>
<name>A0A0J9E8Q7_9RHOB</name>
<evidence type="ECO:0000313" key="2">
    <source>
        <dbReference type="Proteomes" id="UP000037178"/>
    </source>
</evidence>
<protein>
    <submittedName>
        <fullName evidence="1">Uncharacterized protein</fullName>
    </submittedName>
</protein>
<dbReference type="Proteomes" id="UP000037178">
    <property type="component" value="Unassembled WGS sequence"/>
</dbReference>